<evidence type="ECO:0000313" key="3">
    <source>
        <dbReference type="Proteomes" id="UP000240243"/>
    </source>
</evidence>
<reference evidence="2 3" key="1">
    <citation type="submission" date="2018-03" db="EMBL/GenBank/DDBJ databases">
        <title>The draft genome of Zobellella sp. 59N8.</title>
        <authorList>
            <person name="Liu L."/>
            <person name="Li L."/>
            <person name="Zhang X."/>
            <person name="Liang L."/>
            <person name="Wang T."/>
        </authorList>
    </citation>
    <scope>NUCLEOTIDE SEQUENCE [LARGE SCALE GENOMIC DNA]</scope>
    <source>
        <strain evidence="2 3">59N8</strain>
    </source>
</reference>
<comment type="caution">
    <text evidence="2">The sequence shown here is derived from an EMBL/GenBank/DDBJ whole genome shotgun (WGS) entry which is preliminary data.</text>
</comment>
<evidence type="ECO:0000313" key="2">
    <source>
        <dbReference type="EMBL" id="PSJ44751.1"/>
    </source>
</evidence>
<accession>A0A2P7R3E2</accession>
<evidence type="ECO:0000259" key="1">
    <source>
        <dbReference type="Pfam" id="PF04069"/>
    </source>
</evidence>
<dbReference type="Proteomes" id="UP000240243">
    <property type="component" value="Unassembled WGS sequence"/>
</dbReference>
<keyword evidence="3" id="KW-1185">Reference proteome</keyword>
<proteinExistence type="predicted"/>
<dbReference type="GO" id="GO:0043190">
    <property type="term" value="C:ATP-binding cassette (ABC) transporter complex"/>
    <property type="evidence" value="ECO:0007669"/>
    <property type="project" value="InterPro"/>
</dbReference>
<dbReference type="RefSeq" id="WP_106730002.1">
    <property type="nucleotide sequence ID" value="NZ_PXYG01000005.1"/>
</dbReference>
<dbReference type="Gene3D" id="3.40.190.10">
    <property type="entry name" value="Periplasmic binding protein-like II"/>
    <property type="match status" value="1"/>
</dbReference>
<dbReference type="PROSITE" id="PS51257">
    <property type="entry name" value="PROKAR_LIPOPROTEIN"/>
    <property type="match status" value="1"/>
</dbReference>
<feature type="domain" description="ABC-type glycine betaine transport system substrate-binding" evidence="1">
    <location>
        <begin position="24"/>
        <end position="264"/>
    </location>
</feature>
<organism evidence="2 3">
    <name type="scientific">Zobellella endophytica</name>
    <dbReference type="NCBI Taxonomy" id="2116700"/>
    <lineage>
        <taxon>Bacteria</taxon>
        <taxon>Pseudomonadati</taxon>
        <taxon>Pseudomonadota</taxon>
        <taxon>Gammaproteobacteria</taxon>
        <taxon>Aeromonadales</taxon>
        <taxon>Aeromonadaceae</taxon>
        <taxon>Zobellella</taxon>
    </lineage>
</organism>
<dbReference type="GO" id="GO:0022857">
    <property type="term" value="F:transmembrane transporter activity"/>
    <property type="evidence" value="ECO:0007669"/>
    <property type="project" value="InterPro"/>
</dbReference>
<dbReference type="Pfam" id="PF04069">
    <property type="entry name" value="OpuAC"/>
    <property type="match status" value="1"/>
</dbReference>
<protein>
    <submittedName>
        <fullName evidence="2">Response regulator receiver protein</fullName>
    </submittedName>
</protein>
<gene>
    <name evidence="2" type="ORF">C7H85_12295</name>
</gene>
<dbReference type="Gene3D" id="3.40.190.100">
    <property type="entry name" value="Glycine betaine-binding periplasmic protein, domain 2"/>
    <property type="match status" value="1"/>
</dbReference>
<dbReference type="EMBL" id="PXYG01000005">
    <property type="protein sequence ID" value="PSJ44751.1"/>
    <property type="molecule type" value="Genomic_DNA"/>
</dbReference>
<dbReference type="InterPro" id="IPR007210">
    <property type="entry name" value="ABC_Gly_betaine_transp_sub-bd"/>
</dbReference>
<dbReference type="OrthoDB" id="9787902at2"/>
<sequence length="271" mass="29651">MKKWGLLLLVTLLGACKPTPQQHIRLLGGDWDLARATTAVAKVELERAGYAVTVELVSPGQIWSQLARNEADASLVTWLPEGSRGHAERFFDKLHDLGPNGPVLTLGLVVPANAGIDRIAELAGSGYGHNRVVGMMPGHGIMAMTEQALARYRLDEYELLSGSGEAYRHLVQTVIDEQLPVVIAAWAPESRMMSERLKWLADPEGHFPATERPHTLIRRGLERDAPKAVEILAGLHWSAQDIAFLLAEAGPEHDFALAANKWLRRDTGGAE</sequence>
<name>A0A2P7R3E2_9GAMM</name>
<dbReference type="AlphaFoldDB" id="A0A2P7R3E2"/>
<dbReference type="SUPFAM" id="SSF53850">
    <property type="entry name" value="Periplasmic binding protein-like II"/>
    <property type="match status" value="1"/>
</dbReference>